<dbReference type="InterPro" id="IPR015793">
    <property type="entry name" value="Pyrv_Knase_brl"/>
</dbReference>
<evidence type="ECO:0000256" key="9">
    <source>
        <dbReference type="ARBA" id="ARBA00022741"/>
    </source>
</evidence>
<evidence type="ECO:0000256" key="2">
    <source>
        <dbReference type="ARBA" id="ARBA00001958"/>
    </source>
</evidence>
<comment type="pathway">
    <text evidence="3 16">Carbohydrate degradation; glycolysis; pyruvate from D-glyceraldehyde 3-phosphate: step 5/5.</text>
</comment>
<dbReference type="GO" id="GO:0000287">
    <property type="term" value="F:magnesium ion binding"/>
    <property type="evidence" value="ECO:0007669"/>
    <property type="project" value="InterPro"/>
</dbReference>
<dbReference type="GO" id="GO:0005524">
    <property type="term" value="F:ATP binding"/>
    <property type="evidence" value="ECO:0007669"/>
    <property type="project" value="UniProtKB-KW"/>
</dbReference>
<evidence type="ECO:0000256" key="12">
    <source>
        <dbReference type="ARBA" id="ARBA00022842"/>
    </source>
</evidence>
<evidence type="ECO:0000256" key="10">
    <source>
        <dbReference type="ARBA" id="ARBA00022777"/>
    </source>
</evidence>
<feature type="domain" description="Pyruvate kinase barrel" evidence="18">
    <location>
        <begin position="32"/>
        <end position="360"/>
    </location>
</feature>
<evidence type="ECO:0000259" key="18">
    <source>
        <dbReference type="Pfam" id="PF00224"/>
    </source>
</evidence>
<comment type="cofactor">
    <cofactor evidence="1">
        <name>Mg(2+)</name>
        <dbReference type="ChEBI" id="CHEBI:18420"/>
    </cofactor>
</comment>
<evidence type="ECO:0000256" key="3">
    <source>
        <dbReference type="ARBA" id="ARBA00004997"/>
    </source>
</evidence>
<evidence type="ECO:0000256" key="6">
    <source>
        <dbReference type="ARBA" id="ARBA00012142"/>
    </source>
</evidence>
<evidence type="ECO:0000256" key="1">
    <source>
        <dbReference type="ARBA" id="ARBA00001946"/>
    </source>
</evidence>
<dbReference type="Gene3D" id="3.20.20.60">
    <property type="entry name" value="Phosphoenolpyruvate-binding domains"/>
    <property type="match status" value="1"/>
</dbReference>
<evidence type="ECO:0000256" key="14">
    <source>
        <dbReference type="ARBA" id="ARBA00023317"/>
    </source>
</evidence>
<keyword evidence="13 16" id="KW-0324">Glycolysis</keyword>
<dbReference type="InterPro" id="IPR040442">
    <property type="entry name" value="Pyrv_kinase-like_dom_sf"/>
</dbReference>
<dbReference type="RefSeq" id="XP_030372459.1">
    <property type="nucleotide sequence ID" value="XM_030516599.1"/>
</dbReference>
<evidence type="ECO:0000313" key="20">
    <source>
        <dbReference type="Proteomes" id="UP000504634"/>
    </source>
</evidence>
<organism evidence="20 21">
    <name type="scientific">Drosophila lebanonensis</name>
    <name type="common">Fruit fly</name>
    <name type="synonym">Scaptodrosophila lebanonensis</name>
    <dbReference type="NCBI Taxonomy" id="7225"/>
    <lineage>
        <taxon>Eukaryota</taxon>
        <taxon>Metazoa</taxon>
        <taxon>Ecdysozoa</taxon>
        <taxon>Arthropoda</taxon>
        <taxon>Hexapoda</taxon>
        <taxon>Insecta</taxon>
        <taxon>Pterygota</taxon>
        <taxon>Neoptera</taxon>
        <taxon>Endopterygota</taxon>
        <taxon>Diptera</taxon>
        <taxon>Brachycera</taxon>
        <taxon>Muscomorpha</taxon>
        <taxon>Ephydroidea</taxon>
        <taxon>Drosophilidae</taxon>
        <taxon>Scaptodrosophila</taxon>
    </lineage>
</organism>
<keyword evidence="8" id="KW-0479">Metal-binding</keyword>
<dbReference type="PRINTS" id="PR01050">
    <property type="entry name" value="PYRUVTKNASE"/>
</dbReference>
<comment type="subunit">
    <text evidence="5">Homotetramer.</text>
</comment>
<evidence type="ECO:0000256" key="17">
    <source>
        <dbReference type="SAM" id="MobiDB-lite"/>
    </source>
</evidence>
<dbReference type="InterPro" id="IPR001697">
    <property type="entry name" value="Pyr_Knase"/>
</dbReference>
<dbReference type="NCBIfam" id="TIGR01064">
    <property type="entry name" value="pyruv_kin"/>
    <property type="match status" value="1"/>
</dbReference>
<dbReference type="GO" id="GO:0004743">
    <property type="term" value="F:pyruvate kinase activity"/>
    <property type="evidence" value="ECO:0007669"/>
    <property type="project" value="UniProtKB-EC"/>
</dbReference>
<dbReference type="Gene3D" id="2.40.33.10">
    <property type="entry name" value="PK beta-barrel domain-like"/>
    <property type="match status" value="1"/>
</dbReference>
<comment type="similarity">
    <text evidence="4 16">Belongs to the pyruvate kinase family.</text>
</comment>
<dbReference type="Proteomes" id="UP000504634">
    <property type="component" value="Unplaced"/>
</dbReference>
<dbReference type="GeneID" id="115622600"/>
<keyword evidence="12 16" id="KW-0460">Magnesium</keyword>
<evidence type="ECO:0000256" key="15">
    <source>
        <dbReference type="ARBA" id="ARBA00048967"/>
    </source>
</evidence>
<evidence type="ECO:0000256" key="7">
    <source>
        <dbReference type="ARBA" id="ARBA00022679"/>
    </source>
</evidence>
<keyword evidence="14 21" id="KW-0670">Pyruvate</keyword>
<feature type="compositionally biased region" description="Polar residues" evidence="17">
    <location>
        <begin position="537"/>
        <end position="547"/>
    </location>
</feature>
<dbReference type="OrthoDB" id="108365at2759"/>
<dbReference type="EC" id="2.7.1.40" evidence="6 16"/>
<dbReference type="GO" id="GO:0016301">
    <property type="term" value="F:kinase activity"/>
    <property type="evidence" value="ECO:0007669"/>
    <property type="project" value="UniProtKB-KW"/>
</dbReference>
<keyword evidence="9" id="KW-0547">Nucleotide-binding</keyword>
<dbReference type="SUPFAM" id="SSF51621">
    <property type="entry name" value="Phosphoenolpyruvate/pyruvate domain"/>
    <property type="match status" value="1"/>
</dbReference>
<dbReference type="InterPro" id="IPR036918">
    <property type="entry name" value="Pyrv_Knase_C_sf"/>
</dbReference>
<dbReference type="FunFam" id="3.40.1380.20:FF:000001">
    <property type="entry name" value="Pyruvate kinase"/>
    <property type="match status" value="1"/>
</dbReference>
<name>A0A6J2T8X5_DROLE</name>
<dbReference type="SUPFAM" id="SSF50800">
    <property type="entry name" value="PK beta-barrel domain-like"/>
    <property type="match status" value="1"/>
</dbReference>
<feature type="region of interest" description="Disordered" evidence="17">
    <location>
        <begin position="537"/>
        <end position="562"/>
    </location>
</feature>
<dbReference type="SUPFAM" id="SSF52935">
    <property type="entry name" value="PK C-terminal domain-like"/>
    <property type="match status" value="1"/>
</dbReference>
<dbReference type="PANTHER" id="PTHR11817">
    <property type="entry name" value="PYRUVATE KINASE"/>
    <property type="match status" value="1"/>
</dbReference>
<accession>A0A6J2T8X5</accession>
<keyword evidence="20" id="KW-1185">Reference proteome</keyword>
<dbReference type="Pfam" id="PF02887">
    <property type="entry name" value="PK_C"/>
    <property type="match status" value="1"/>
</dbReference>
<evidence type="ECO:0000313" key="21">
    <source>
        <dbReference type="RefSeq" id="XP_030372459.1"/>
    </source>
</evidence>
<comment type="cofactor">
    <cofactor evidence="2">
        <name>K(+)</name>
        <dbReference type="ChEBI" id="CHEBI:29103"/>
    </cofactor>
</comment>
<evidence type="ECO:0000256" key="16">
    <source>
        <dbReference type="RuleBase" id="RU000504"/>
    </source>
</evidence>
<sequence>MSVKEILKEGPTLMSHICELNIKSQASHRRLISLIATISKTSRNPETIYKMILKGVSVFRMNFSHESHEAHALTIELINGALERIKKETGQTLAVAFAVDTRGPLIRTGLLEGAAEVQMRQGDNIRLSINRDLYDKGNKDAIYVDYPNIINLTKSGDRVFIDDGKIFLIITEVGVDGLMCEVVQGGMLGNNCNVILPEVEIDLPSVSEKDMYDLQFSMQANVDFVFASAVRSAKNIKELRAVLGEKGKHIKIIAKVDSKIALSRVTEIMRESDGLLISRADLGTQIPVEKLFITQKSVISQCNKVGKPVIIASHVLESMRQHPFPTRSECFDLANAVIDGADAIMLSSEVAIGLYPNETINVCDALCREAEKVIWYRDLFNDLVSETRGELDAAHSMAIAAVETAKRTNATLIIVLTTSGRSSALVSKFRPRCPIMAVTRCERAARWVNLHRGVVPVLYTGNPDEDYVTDVDMRVRFALTTAKKNDLINDGDPVVIVSSWKEGGGFTNTIRVIYAFFEADRVDCLFRADRRSSRKNTNLQNIVTQEDPTSEKKVSRITRASN</sequence>
<feature type="domain" description="Pyruvate kinase C-terminal" evidence="19">
    <location>
        <begin position="396"/>
        <end position="513"/>
    </location>
</feature>
<evidence type="ECO:0000256" key="4">
    <source>
        <dbReference type="ARBA" id="ARBA00008663"/>
    </source>
</evidence>
<reference evidence="21" key="1">
    <citation type="submission" date="2025-08" db="UniProtKB">
        <authorList>
            <consortium name="RefSeq"/>
        </authorList>
    </citation>
    <scope>IDENTIFICATION</scope>
    <source>
        <strain evidence="21">11010-0011.00</strain>
        <tissue evidence="21">Whole body</tissue>
    </source>
</reference>
<gene>
    <name evidence="21" type="primary">LOC115622600</name>
</gene>
<dbReference type="UniPathway" id="UPA00109">
    <property type="reaction ID" value="UER00188"/>
</dbReference>
<dbReference type="FunFam" id="2.40.33.10:FF:000001">
    <property type="entry name" value="Pyruvate kinase"/>
    <property type="match status" value="1"/>
</dbReference>
<evidence type="ECO:0000256" key="5">
    <source>
        <dbReference type="ARBA" id="ARBA00011881"/>
    </source>
</evidence>
<evidence type="ECO:0000259" key="19">
    <source>
        <dbReference type="Pfam" id="PF02887"/>
    </source>
</evidence>
<evidence type="ECO:0000256" key="8">
    <source>
        <dbReference type="ARBA" id="ARBA00022723"/>
    </source>
</evidence>
<dbReference type="InterPro" id="IPR015795">
    <property type="entry name" value="Pyrv_Knase_C"/>
</dbReference>
<dbReference type="InterPro" id="IPR011037">
    <property type="entry name" value="Pyrv_Knase-like_insert_dom_sf"/>
</dbReference>
<evidence type="ECO:0000256" key="11">
    <source>
        <dbReference type="ARBA" id="ARBA00022840"/>
    </source>
</evidence>
<protein>
    <recommendedName>
        <fullName evidence="6 16">Pyruvate kinase</fullName>
        <ecNumber evidence="6 16">2.7.1.40</ecNumber>
    </recommendedName>
</protein>
<dbReference type="Pfam" id="PF00224">
    <property type="entry name" value="PK"/>
    <property type="match status" value="1"/>
</dbReference>
<keyword evidence="11" id="KW-0067">ATP-binding</keyword>
<dbReference type="InterPro" id="IPR015806">
    <property type="entry name" value="Pyrv_Knase_insert_dom_sf"/>
</dbReference>
<keyword evidence="10 16" id="KW-0418">Kinase</keyword>
<dbReference type="GO" id="GO:0030955">
    <property type="term" value="F:potassium ion binding"/>
    <property type="evidence" value="ECO:0007669"/>
    <property type="project" value="InterPro"/>
</dbReference>
<proteinExistence type="inferred from homology"/>
<evidence type="ECO:0000256" key="13">
    <source>
        <dbReference type="ARBA" id="ARBA00023152"/>
    </source>
</evidence>
<dbReference type="InterPro" id="IPR015813">
    <property type="entry name" value="Pyrv/PenolPyrv_kinase-like_dom"/>
</dbReference>
<keyword evidence="7 16" id="KW-0808">Transferase</keyword>
<dbReference type="Gene3D" id="3.40.1380.20">
    <property type="entry name" value="Pyruvate kinase, C-terminal domain"/>
    <property type="match status" value="1"/>
</dbReference>
<comment type="catalytic activity">
    <reaction evidence="15">
        <text>pyruvate + ATP = phosphoenolpyruvate + ADP + H(+)</text>
        <dbReference type="Rhea" id="RHEA:18157"/>
        <dbReference type="ChEBI" id="CHEBI:15361"/>
        <dbReference type="ChEBI" id="CHEBI:15378"/>
        <dbReference type="ChEBI" id="CHEBI:30616"/>
        <dbReference type="ChEBI" id="CHEBI:58702"/>
        <dbReference type="ChEBI" id="CHEBI:456216"/>
        <dbReference type="EC" id="2.7.1.40"/>
    </reaction>
    <physiologicalReaction direction="right-to-left" evidence="15">
        <dbReference type="Rhea" id="RHEA:18159"/>
    </physiologicalReaction>
</comment>
<dbReference type="AlphaFoldDB" id="A0A6J2T8X5"/>